<accession>A0A915K439</accession>
<keyword evidence="2" id="KW-1185">Reference proteome</keyword>
<evidence type="ECO:0000256" key="1">
    <source>
        <dbReference type="SAM" id="MobiDB-lite"/>
    </source>
</evidence>
<reference evidence="3" key="1">
    <citation type="submission" date="2022-11" db="UniProtKB">
        <authorList>
            <consortium name="WormBaseParasite"/>
        </authorList>
    </citation>
    <scope>IDENTIFICATION</scope>
</reference>
<proteinExistence type="predicted"/>
<dbReference type="AlphaFoldDB" id="A0A915K439"/>
<feature type="region of interest" description="Disordered" evidence="1">
    <location>
        <begin position="88"/>
        <end position="108"/>
    </location>
</feature>
<dbReference type="WBParaSite" id="nRc.2.0.1.t33535-RA">
    <property type="protein sequence ID" value="nRc.2.0.1.t33535-RA"/>
    <property type="gene ID" value="nRc.2.0.1.g33535"/>
</dbReference>
<protein>
    <submittedName>
        <fullName evidence="3">Uncharacterized protein</fullName>
    </submittedName>
</protein>
<dbReference type="Proteomes" id="UP000887565">
    <property type="component" value="Unplaced"/>
</dbReference>
<sequence length="108" mass="12119">MQLISTEKIPMQNTITTSKELIRTSSIYVSRKNSVEEIAAIDISLRGNSARWRRPCCGGTNATDVVATDCVRGHYSWDDDFNSIDSAVRPLHHRRGPNDERKGKQETG</sequence>
<feature type="compositionally biased region" description="Basic and acidic residues" evidence="1">
    <location>
        <begin position="96"/>
        <end position="108"/>
    </location>
</feature>
<evidence type="ECO:0000313" key="2">
    <source>
        <dbReference type="Proteomes" id="UP000887565"/>
    </source>
</evidence>
<organism evidence="2 3">
    <name type="scientific">Romanomermis culicivorax</name>
    <name type="common">Nematode worm</name>
    <dbReference type="NCBI Taxonomy" id="13658"/>
    <lineage>
        <taxon>Eukaryota</taxon>
        <taxon>Metazoa</taxon>
        <taxon>Ecdysozoa</taxon>
        <taxon>Nematoda</taxon>
        <taxon>Enoplea</taxon>
        <taxon>Dorylaimia</taxon>
        <taxon>Mermithida</taxon>
        <taxon>Mermithoidea</taxon>
        <taxon>Mermithidae</taxon>
        <taxon>Romanomermis</taxon>
    </lineage>
</organism>
<evidence type="ECO:0000313" key="3">
    <source>
        <dbReference type="WBParaSite" id="nRc.2.0.1.t33535-RA"/>
    </source>
</evidence>
<name>A0A915K439_ROMCU</name>